<evidence type="ECO:0000313" key="3">
    <source>
        <dbReference type="EMBL" id="KAF2890587.1"/>
    </source>
</evidence>
<dbReference type="OrthoDB" id="8187571at2759"/>
<organism evidence="3 4">
    <name type="scientific">Ignelater luminosus</name>
    <name type="common">Cucubano</name>
    <name type="synonym">Pyrophorus luminosus</name>
    <dbReference type="NCBI Taxonomy" id="2038154"/>
    <lineage>
        <taxon>Eukaryota</taxon>
        <taxon>Metazoa</taxon>
        <taxon>Ecdysozoa</taxon>
        <taxon>Arthropoda</taxon>
        <taxon>Hexapoda</taxon>
        <taxon>Insecta</taxon>
        <taxon>Pterygota</taxon>
        <taxon>Neoptera</taxon>
        <taxon>Endopterygota</taxon>
        <taxon>Coleoptera</taxon>
        <taxon>Polyphaga</taxon>
        <taxon>Elateriformia</taxon>
        <taxon>Elateroidea</taxon>
        <taxon>Elateridae</taxon>
        <taxon>Agrypninae</taxon>
        <taxon>Pyrophorini</taxon>
        <taxon>Ignelater</taxon>
    </lineage>
</organism>
<dbReference type="GO" id="GO:0003677">
    <property type="term" value="F:DNA binding"/>
    <property type="evidence" value="ECO:0007669"/>
    <property type="project" value="TreeGrafter"/>
</dbReference>
<feature type="domain" description="DDE-1" evidence="2">
    <location>
        <begin position="138"/>
        <end position="204"/>
    </location>
</feature>
<dbReference type="EMBL" id="VTPC01049659">
    <property type="protein sequence ID" value="KAF2890587.1"/>
    <property type="molecule type" value="Genomic_DNA"/>
</dbReference>
<dbReference type="PANTHER" id="PTHR19303">
    <property type="entry name" value="TRANSPOSON"/>
    <property type="match status" value="1"/>
</dbReference>
<keyword evidence="4" id="KW-1185">Reference proteome</keyword>
<dbReference type="Pfam" id="PF03184">
    <property type="entry name" value="DDE_1"/>
    <property type="match status" value="1"/>
</dbReference>
<dbReference type="Proteomes" id="UP000801492">
    <property type="component" value="Unassembled WGS sequence"/>
</dbReference>
<protein>
    <recommendedName>
        <fullName evidence="2">DDE-1 domain-containing protein</fullName>
    </recommendedName>
</protein>
<dbReference type="AlphaFoldDB" id="A0A8K0CUF6"/>
<dbReference type="PANTHER" id="PTHR19303:SF74">
    <property type="entry name" value="POGO TRANSPOSABLE ELEMENT WITH KRAB DOMAIN"/>
    <property type="match status" value="1"/>
</dbReference>
<dbReference type="InterPro" id="IPR050863">
    <property type="entry name" value="CenT-Element_Derived"/>
</dbReference>
<gene>
    <name evidence="3" type="ORF">ILUMI_15586</name>
</gene>
<comment type="caution">
    <text evidence="3">The sequence shown here is derived from an EMBL/GenBank/DDBJ whole genome shotgun (WGS) entry which is preliminary data.</text>
</comment>
<evidence type="ECO:0000256" key="1">
    <source>
        <dbReference type="SAM" id="MobiDB-lite"/>
    </source>
</evidence>
<dbReference type="InterPro" id="IPR004875">
    <property type="entry name" value="DDE_SF_endonuclease_dom"/>
</dbReference>
<sequence length="430" mass="48287">MNTQPSYKKKFLSNGTLNQTAGIEWMRSFMKRRPRLSLREAENTSIARVSAFNKHNVDVAFNIYTEVQAKYIFEPSRIWNTDETGISTVIQALRVIEETGKRVFGQCVSTKRGTAVTFCGIISAAGGSKGYGTKSRSPTCPVLLLLDNHKTQVSVDAINYARNNGIVLLSFPPHCMHKMQPLDKVVYGPFEQKCKIFFNDYVLSNPGKPITIYDIAKITSKLFLQGFTSKNIISGFLSTGWWSINRLSFADENFVEANATDRPDSKIKADLSANMSLIAVMDKTPVLRPSDTTIFVHNDLNISEAFFSKMENPLPTIYEDRNNIRPMMRSILNEIVDIATRTPINIILVQIIKPANVRPFPKAGGKKTNRKSGLGKSKIYTSSPEKARVEELEKSRKLKLEKTATKKKIVKAKVKAKLEKATTIKPEPKR</sequence>
<feature type="region of interest" description="Disordered" evidence="1">
    <location>
        <begin position="361"/>
        <end position="385"/>
    </location>
</feature>
<proteinExistence type="predicted"/>
<evidence type="ECO:0000313" key="4">
    <source>
        <dbReference type="Proteomes" id="UP000801492"/>
    </source>
</evidence>
<accession>A0A8K0CUF6</accession>
<evidence type="ECO:0000259" key="2">
    <source>
        <dbReference type="Pfam" id="PF03184"/>
    </source>
</evidence>
<dbReference type="GO" id="GO:0005634">
    <property type="term" value="C:nucleus"/>
    <property type="evidence" value="ECO:0007669"/>
    <property type="project" value="TreeGrafter"/>
</dbReference>
<name>A0A8K0CUF6_IGNLU</name>
<reference evidence="3" key="1">
    <citation type="submission" date="2019-08" db="EMBL/GenBank/DDBJ databases">
        <title>The genome of the North American firefly Photinus pyralis.</title>
        <authorList>
            <consortium name="Photinus pyralis genome working group"/>
            <person name="Fallon T.R."/>
            <person name="Sander Lower S.E."/>
            <person name="Weng J.-K."/>
        </authorList>
    </citation>
    <scope>NUCLEOTIDE SEQUENCE</scope>
    <source>
        <strain evidence="3">TRF0915ILg1</strain>
        <tissue evidence="3">Whole body</tissue>
    </source>
</reference>